<organism evidence="1 2">
    <name type="scientific">Crossiella equi</name>
    <dbReference type="NCBI Taxonomy" id="130796"/>
    <lineage>
        <taxon>Bacteria</taxon>
        <taxon>Bacillati</taxon>
        <taxon>Actinomycetota</taxon>
        <taxon>Actinomycetes</taxon>
        <taxon>Pseudonocardiales</taxon>
        <taxon>Pseudonocardiaceae</taxon>
        <taxon>Crossiella</taxon>
    </lineage>
</organism>
<dbReference type="EMBL" id="JAGIOO010000001">
    <property type="protein sequence ID" value="MBP2478730.1"/>
    <property type="molecule type" value="Genomic_DNA"/>
</dbReference>
<name>A0ABS5AQA3_9PSEU</name>
<accession>A0ABS5AQA3</accession>
<evidence type="ECO:0000313" key="2">
    <source>
        <dbReference type="Proteomes" id="UP001519363"/>
    </source>
</evidence>
<evidence type="ECO:0000313" key="1">
    <source>
        <dbReference type="EMBL" id="MBP2478730.1"/>
    </source>
</evidence>
<reference evidence="1 2" key="1">
    <citation type="submission" date="2021-03" db="EMBL/GenBank/DDBJ databases">
        <title>Sequencing the genomes of 1000 actinobacteria strains.</title>
        <authorList>
            <person name="Klenk H.-P."/>
        </authorList>
    </citation>
    <scope>NUCLEOTIDE SEQUENCE [LARGE SCALE GENOMIC DNA]</scope>
    <source>
        <strain evidence="1 2">DSM 44580</strain>
    </source>
</reference>
<protein>
    <submittedName>
        <fullName evidence="1">Uncharacterized protein</fullName>
    </submittedName>
</protein>
<dbReference type="RefSeq" id="WP_158103327.1">
    <property type="nucleotide sequence ID" value="NZ_JAGIOO010000001.1"/>
</dbReference>
<sequence>MSIQRIGVEFSHLEAARPQRAVEFEGARQWEHQVLFREPFVPAQSIVDGHPEAA</sequence>
<dbReference type="Proteomes" id="UP001519363">
    <property type="component" value="Unassembled WGS sequence"/>
</dbReference>
<keyword evidence="2" id="KW-1185">Reference proteome</keyword>
<proteinExistence type="predicted"/>
<comment type="caution">
    <text evidence="1">The sequence shown here is derived from an EMBL/GenBank/DDBJ whole genome shotgun (WGS) entry which is preliminary data.</text>
</comment>
<gene>
    <name evidence="1" type="ORF">JOF53_007602</name>
</gene>